<gene>
    <name evidence="2" type="ORF">LCGC14_2673960</name>
</gene>
<comment type="caution">
    <text evidence="2">The sequence shown here is derived from an EMBL/GenBank/DDBJ whole genome shotgun (WGS) entry which is preliminary data.</text>
</comment>
<feature type="non-terminal residue" evidence="2">
    <location>
        <position position="1"/>
    </location>
</feature>
<proteinExistence type="predicted"/>
<dbReference type="AlphaFoldDB" id="A0A0F8ZN86"/>
<feature type="compositionally biased region" description="Polar residues" evidence="1">
    <location>
        <begin position="66"/>
        <end position="76"/>
    </location>
</feature>
<accession>A0A0F8ZN86</accession>
<protein>
    <submittedName>
        <fullName evidence="2">Uncharacterized protein</fullName>
    </submittedName>
</protein>
<organism evidence="2">
    <name type="scientific">marine sediment metagenome</name>
    <dbReference type="NCBI Taxonomy" id="412755"/>
    <lineage>
        <taxon>unclassified sequences</taxon>
        <taxon>metagenomes</taxon>
        <taxon>ecological metagenomes</taxon>
    </lineage>
</organism>
<feature type="compositionally biased region" description="Polar residues" evidence="1">
    <location>
        <begin position="1"/>
        <end position="17"/>
    </location>
</feature>
<feature type="compositionally biased region" description="Basic and acidic residues" evidence="1">
    <location>
        <begin position="42"/>
        <end position="59"/>
    </location>
</feature>
<feature type="region of interest" description="Disordered" evidence="1">
    <location>
        <begin position="1"/>
        <end position="76"/>
    </location>
</feature>
<reference evidence="2" key="1">
    <citation type="journal article" date="2015" name="Nature">
        <title>Complex archaea that bridge the gap between prokaryotes and eukaryotes.</title>
        <authorList>
            <person name="Spang A."/>
            <person name="Saw J.H."/>
            <person name="Jorgensen S.L."/>
            <person name="Zaremba-Niedzwiedzka K."/>
            <person name="Martijn J."/>
            <person name="Lind A.E."/>
            <person name="van Eijk R."/>
            <person name="Schleper C."/>
            <person name="Guy L."/>
            <person name="Ettema T.J."/>
        </authorList>
    </citation>
    <scope>NUCLEOTIDE SEQUENCE</scope>
</reference>
<evidence type="ECO:0000256" key="1">
    <source>
        <dbReference type="SAM" id="MobiDB-lite"/>
    </source>
</evidence>
<name>A0A0F8ZN86_9ZZZZ</name>
<dbReference type="EMBL" id="LAZR01046962">
    <property type="protein sequence ID" value="KKK95323.1"/>
    <property type="molecule type" value="Genomic_DNA"/>
</dbReference>
<sequence>KNRSLSPALNPPVSENSWYPFRPAPKYPLSEAKSAYVSQPKPSEEPKVEETVTQEKVESKTPSPEVENSSTKQSQD</sequence>
<evidence type="ECO:0000313" key="2">
    <source>
        <dbReference type="EMBL" id="KKK95323.1"/>
    </source>
</evidence>